<proteinExistence type="predicted"/>
<dbReference type="InterPro" id="IPR003043">
    <property type="entry name" value="Uropor_MeTrfase_CS"/>
</dbReference>
<keyword evidence="3" id="KW-0808">Transferase</keyword>
<name>A0A381V6D6_9ZZZZ</name>
<dbReference type="GO" id="GO:0004851">
    <property type="term" value="F:uroporphyrin-III C-methyltransferase activity"/>
    <property type="evidence" value="ECO:0007669"/>
    <property type="project" value="UniProtKB-EC"/>
</dbReference>
<dbReference type="EMBL" id="UINC01007981">
    <property type="protein sequence ID" value="SVA35949.1"/>
    <property type="molecule type" value="Genomic_DNA"/>
</dbReference>
<dbReference type="InterPro" id="IPR036108">
    <property type="entry name" value="4pyrrol_syn_uPrphyn_synt_sf"/>
</dbReference>
<protein>
    <recommendedName>
        <fullName evidence="1">uroporphyrinogen-III C-methyltransferase</fullName>
        <ecNumber evidence="1">2.1.1.107</ecNumber>
    </recommendedName>
</protein>
<feature type="non-terminal residue" evidence="8">
    <location>
        <position position="1"/>
    </location>
</feature>
<dbReference type="NCBIfam" id="NF004790">
    <property type="entry name" value="PRK06136.1"/>
    <property type="match status" value="1"/>
</dbReference>
<dbReference type="FunFam" id="3.40.1010.10:FF:000001">
    <property type="entry name" value="Siroheme synthase"/>
    <property type="match status" value="1"/>
</dbReference>
<evidence type="ECO:0000256" key="3">
    <source>
        <dbReference type="ARBA" id="ARBA00022679"/>
    </source>
</evidence>
<dbReference type="PROSITE" id="PS00839">
    <property type="entry name" value="SUMT_1"/>
    <property type="match status" value="1"/>
</dbReference>
<dbReference type="InterPro" id="IPR003754">
    <property type="entry name" value="4pyrrol_synth_uPrphyn_synth"/>
</dbReference>
<dbReference type="Gene3D" id="3.30.950.10">
    <property type="entry name" value="Methyltransferase, Cobalt-precorrin-4 Transmethylase, Domain 2"/>
    <property type="match status" value="1"/>
</dbReference>
<dbReference type="Gene3D" id="3.40.50.10090">
    <property type="match status" value="2"/>
</dbReference>
<dbReference type="GO" id="GO:0004852">
    <property type="term" value="F:uroporphyrinogen-III synthase activity"/>
    <property type="evidence" value="ECO:0007669"/>
    <property type="project" value="InterPro"/>
</dbReference>
<organism evidence="8">
    <name type="scientific">marine metagenome</name>
    <dbReference type="NCBI Taxonomy" id="408172"/>
    <lineage>
        <taxon>unclassified sequences</taxon>
        <taxon>metagenomes</taxon>
        <taxon>ecological metagenomes</taxon>
    </lineage>
</organism>
<accession>A0A381V6D6</accession>
<gene>
    <name evidence="8" type="ORF">METZ01_LOCUS88803</name>
</gene>
<dbReference type="AlphaFoldDB" id="A0A381V6D6"/>
<dbReference type="CDD" id="cd06578">
    <property type="entry name" value="HemD"/>
    <property type="match status" value="1"/>
</dbReference>
<dbReference type="GO" id="GO:0019354">
    <property type="term" value="P:siroheme biosynthetic process"/>
    <property type="evidence" value="ECO:0007669"/>
    <property type="project" value="InterPro"/>
</dbReference>
<evidence type="ECO:0000256" key="5">
    <source>
        <dbReference type="ARBA" id="ARBA00023244"/>
    </source>
</evidence>
<keyword evidence="5" id="KW-0627">Porphyrin biosynthesis</keyword>
<sequence>VYLVGAGPGDPGLITLKGLRCLEQAQVVIYDRLMDPSLIDSAPPSAERIFVGKERGRRELTQDQINELLVDRGLAGKVVVRLKGGDPFVFGRGGEEALALTEKDIPFEVVPGITSSIAAAAYAGIPVTHRGIATCFTVVSGSEDPDKEETSVNWQALARTGGTLVVLMGWSALESILNTLKKEGVPVDTPVALVQWGTWPAQAAVTGRLDDILERGRAAGIKAPVVTVIGPVVALREELAWFDRRPLFGKKVLITRSRTQASKFRRLLEGLGAQTFEIPSIQTKPLEDYAELDKAVAGLKDFRWVIFASSNAVEAVFDRLAHLGLDSRALGGVKVGAIGPATADALAQKGITADFVPTRPVSEVVVQELSQHDWTGVPVLLPVADIGRDALATGLTEAGALVDRVNAYRTVPTEGVDAQAREALSQGIDAVTFTSSSTVTNLVNMLNGDRAALEASSIACIGPTTAATARELGLRVDLVADEHTVEGLADALVAHFAESKIVEKGSLTHG</sequence>
<dbReference type="InterPro" id="IPR014776">
    <property type="entry name" value="4pyrrole_Mease_sub2"/>
</dbReference>
<keyword evidence="4" id="KW-0949">S-adenosyl-L-methionine</keyword>
<evidence type="ECO:0000259" key="6">
    <source>
        <dbReference type="Pfam" id="PF00590"/>
    </source>
</evidence>
<feature type="domain" description="Tetrapyrrole biosynthesis uroporphyrinogen III synthase" evidence="7">
    <location>
        <begin position="263"/>
        <end position="489"/>
    </location>
</feature>
<dbReference type="NCBIfam" id="TIGR01469">
    <property type="entry name" value="cobA_cysG_Cterm"/>
    <property type="match status" value="1"/>
</dbReference>
<dbReference type="FunFam" id="3.30.950.10:FF:000001">
    <property type="entry name" value="Siroheme synthase"/>
    <property type="match status" value="1"/>
</dbReference>
<dbReference type="PROSITE" id="PS00840">
    <property type="entry name" value="SUMT_2"/>
    <property type="match status" value="1"/>
</dbReference>
<dbReference type="InterPro" id="IPR014777">
    <property type="entry name" value="4pyrrole_Mease_sub1"/>
</dbReference>
<dbReference type="PANTHER" id="PTHR45790">
    <property type="entry name" value="SIROHEME SYNTHASE-RELATED"/>
    <property type="match status" value="1"/>
</dbReference>
<dbReference type="SUPFAM" id="SSF53790">
    <property type="entry name" value="Tetrapyrrole methylase"/>
    <property type="match status" value="1"/>
</dbReference>
<dbReference type="Gene3D" id="3.40.1010.10">
    <property type="entry name" value="Cobalt-precorrin-4 Transmethylase, Domain 1"/>
    <property type="match status" value="1"/>
</dbReference>
<evidence type="ECO:0000256" key="2">
    <source>
        <dbReference type="ARBA" id="ARBA00022603"/>
    </source>
</evidence>
<dbReference type="InterPro" id="IPR050161">
    <property type="entry name" value="Siro_Cobalamin_biosynth"/>
</dbReference>
<evidence type="ECO:0000256" key="4">
    <source>
        <dbReference type="ARBA" id="ARBA00022691"/>
    </source>
</evidence>
<dbReference type="PANTHER" id="PTHR45790:SF3">
    <property type="entry name" value="S-ADENOSYL-L-METHIONINE-DEPENDENT UROPORPHYRINOGEN III METHYLTRANSFERASE, CHLOROPLASTIC"/>
    <property type="match status" value="1"/>
</dbReference>
<reference evidence="8" key="1">
    <citation type="submission" date="2018-05" db="EMBL/GenBank/DDBJ databases">
        <authorList>
            <person name="Lanie J.A."/>
            <person name="Ng W.-L."/>
            <person name="Kazmierczak K.M."/>
            <person name="Andrzejewski T.M."/>
            <person name="Davidsen T.M."/>
            <person name="Wayne K.J."/>
            <person name="Tettelin H."/>
            <person name="Glass J.I."/>
            <person name="Rusch D."/>
            <person name="Podicherti R."/>
            <person name="Tsui H.-C.T."/>
            <person name="Winkler M.E."/>
        </authorList>
    </citation>
    <scope>NUCLEOTIDE SEQUENCE</scope>
</reference>
<keyword evidence="2" id="KW-0489">Methyltransferase</keyword>
<dbReference type="Pfam" id="PF00590">
    <property type="entry name" value="TP_methylase"/>
    <property type="match status" value="1"/>
</dbReference>
<dbReference type="CDD" id="cd11642">
    <property type="entry name" value="SUMT"/>
    <property type="match status" value="1"/>
</dbReference>
<dbReference type="SUPFAM" id="SSF69618">
    <property type="entry name" value="HemD-like"/>
    <property type="match status" value="1"/>
</dbReference>
<dbReference type="InterPro" id="IPR006366">
    <property type="entry name" value="CobA/CysG_C"/>
</dbReference>
<evidence type="ECO:0000259" key="7">
    <source>
        <dbReference type="Pfam" id="PF02602"/>
    </source>
</evidence>
<evidence type="ECO:0000256" key="1">
    <source>
        <dbReference type="ARBA" id="ARBA00012162"/>
    </source>
</evidence>
<dbReference type="EC" id="2.1.1.107" evidence="1"/>
<evidence type="ECO:0000313" key="8">
    <source>
        <dbReference type="EMBL" id="SVA35949.1"/>
    </source>
</evidence>
<dbReference type="Pfam" id="PF02602">
    <property type="entry name" value="HEM4"/>
    <property type="match status" value="1"/>
</dbReference>
<dbReference type="InterPro" id="IPR035996">
    <property type="entry name" value="4pyrrol_Methylase_sf"/>
</dbReference>
<dbReference type="InterPro" id="IPR000878">
    <property type="entry name" value="4pyrrol_Mease"/>
</dbReference>
<dbReference type="GO" id="GO:0032259">
    <property type="term" value="P:methylation"/>
    <property type="evidence" value="ECO:0007669"/>
    <property type="project" value="UniProtKB-KW"/>
</dbReference>
<dbReference type="FunFam" id="3.40.50.10090:FF:000001">
    <property type="entry name" value="Bifunctional uroporphyrinogen-III C-methyltransferase/uroporphyrinogen-III synthase"/>
    <property type="match status" value="1"/>
</dbReference>
<feature type="domain" description="Tetrapyrrole methylase" evidence="6">
    <location>
        <begin position="1"/>
        <end position="212"/>
    </location>
</feature>